<comment type="caution">
    <text evidence="3">The sequence shown here is derived from an EMBL/GenBank/DDBJ whole genome shotgun (WGS) entry which is preliminary data.</text>
</comment>
<accession>A0ABN9XR47</accession>
<dbReference type="Gene3D" id="3.40.50.150">
    <property type="entry name" value="Vaccinia Virus protein VP39"/>
    <property type="match status" value="1"/>
</dbReference>
<dbReference type="EMBL" id="CAUYUJ010020817">
    <property type="protein sequence ID" value="CAK0900664.1"/>
    <property type="molecule type" value="Genomic_DNA"/>
</dbReference>
<evidence type="ECO:0000313" key="4">
    <source>
        <dbReference type="Proteomes" id="UP001189429"/>
    </source>
</evidence>
<name>A0ABN9XR47_9DINO</name>
<protein>
    <submittedName>
        <fullName evidence="3">Uncharacterized protein</fullName>
    </submittedName>
</protein>
<organism evidence="3 4">
    <name type="scientific">Prorocentrum cordatum</name>
    <dbReference type="NCBI Taxonomy" id="2364126"/>
    <lineage>
        <taxon>Eukaryota</taxon>
        <taxon>Sar</taxon>
        <taxon>Alveolata</taxon>
        <taxon>Dinophyceae</taxon>
        <taxon>Prorocentrales</taxon>
        <taxon>Prorocentraceae</taxon>
        <taxon>Prorocentrum</taxon>
    </lineage>
</organism>
<evidence type="ECO:0000256" key="1">
    <source>
        <dbReference type="ARBA" id="ARBA00022603"/>
    </source>
</evidence>
<sequence>MPEVVVCDNSMPPWRHPEEGWCDCIVTDPPYGVRAGAKKQGRNSGGRQVEIQDRETYIPSKVGYGEDEMAKDLLVLAASALRDGGRLVFLAPVDLADFLGIDRAAAEHGAAAGGLQPPAAAGRRRPAAMIGGSEVCLGLQLLAPAFVQPRAARAQAEVDPALAGAVAALAALPGEALAEGGKIPGAPLAGSPVCLSKPLVWLIYPLCDLVFLTSPILECPKSQEAEVKTTLGSGDALVFGPN</sequence>
<dbReference type="SUPFAM" id="SSF53335">
    <property type="entry name" value="S-adenosyl-L-methionine-dependent methyltransferases"/>
    <property type="match status" value="1"/>
</dbReference>
<dbReference type="PANTHER" id="PTHR13370:SF3">
    <property type="entry name" value="TRNA (GUANINE(10)-N2)-METHYLTRANSFERASE HOMOLOG"/>
    <property type="match status" value="1"/>
</dbReference>
<keyword evidence="2" id="KW-0808">Transferase</keyword>
<dbReference type="InterPro" id="IPR029063">
    <property type="entry name" value="SAM-dependent_MTases_sf"/>
</dbReference>
<reference evidence="3" key="1">
    <citation type="submission" date="2023-10" db="EMBL/GenBank/DDBJ databases">
        <authorList>
            <person name="Chen Y."/>
            <person name="Shah S."/>
            <person name="Dougan E. K."/>
            <person name="Thang M."/>
            <person name="Chan C."/>
        </authorList>
    </citation>
    <scope>NUCLEOTIDE SEQUENCE [LARGE SCALE GENOMIC DNA]</scope>
</reference>
<dbReference type="PROSITE" id="PS00092">
    <property type="entry name" value="N6_MTASE"/>
    <property type="match status" value="1"/>
</dbReference>
<proteinExistence type="predicted"/>
<evidence type="ECO:0000313" key="3">
    <source>
        <dbReference type="EMBL" id="CAK0900664.1"/>
    </source>
</evidence>
<evidence type="ECO:0000256" key="2">
    <source>
        <dbReference type="ARBA" id="ARBA00022679"/>
    </source>
</evidence>
<gene>
    <name evidence="3" type="ORF">PCOR1329_LOCUS77887</name>
</gene>
<dbReference type="Proteomes" id="UP001189429">
    <property type="component" value="Unassembled WGS sequence"/>
</dbReference>
<keyword evidence="4" id="KW-1185">Reference proteome</keyword>
<keyword evidence="1" id="KW-0489">Methyltransferase</keyword>
<dbReference type="InterPro" id="IPR002052">
    <property type="entry name" value="DNA_methylase_N6_adenine_CS"/>
</dbReference>
<dbReference type="PANTHER" id="PTHR13370">
    <property type="entry name" value="RNA METHYLASE-RELATED"/>
    <property type="match status" value="1"/>
</dbReference>